<protein>
    <recommendedName>
        <fullName evidence="9">YitT family protein</fullName>
    </recommendedName>
</protein>
<dbReference type="PANTHER" id="PTHR33545:SF5">
    <property type="entry name" value="UPF0750 MEMBRANE PROTEIN YITT"/>
    <property type="match status" value="1"/>
</dbReference>
<dbReference type="InterPro" id="IPR003740">
    <property type="entry name" value="YitT"/>
</dbReference>
<name>A0A2T5FYB7_9SPHN</name>
<keyword evidence="8" id="KW-1185">Reference proteome</keyword>
<evidence type="ECO:0000256" key="3">
    <source>
        <dbReference type="ARBA" id="ARBA00022692"/>
    </source>
</evidence>
<evidence type="ECO:0000256" key="2">
    <source>
        <dbReference type="ARBA" id="ARBA00022475"/>
    </source>
</evidence>
<organism evidence="7 8">
    <name type="scientific">Sphingomonas oleivorans</name>
    <dbReference type="NCBI Taxonomy" id="1735121"/>
    <lineage>
        <taxon>Bacteria</taxon>
        <taxon>Pseudomonadati</taxon>
        <taxon>Pseudomonadota</taxon>
        <taxon>Alphaproteobacteria</taxon>
        <taxon>Sphingomonadales</taxon>
        <taxon>Sphingomonadaceae</taxon>
        <taxon>Sphingomonas</taxon>
    </lineage>
</organism>
<evidence type="ECO:0000256" key="6">
    <source>
        <dbReference type="SAM" id="Phobius"/>
    </source>
</evidence>
<keyword evidence="2" id="KW-1003">Cell membrane</keyword>
<dbReference type="RefSeq" id="WP_107967527.1">
    <property type="nucleotide sequence ID" value="NZ_NWBU01000007.1"/>
</dbReference>
<dbReference type="InterPro" id="IPR051461">
    <property type="entry name" value="UPF0750_membrane"/>
</dbReference>
<evidence type="ECO:0008006" key="9">
    <source>
        <dbReference type="Google" id="ProtNLM"/>
    </source>
</evidence>
<dbReference type="Proteomes" id="UP000244162">
    <property type="component" value="Unassembled WGS sequence"/>
</dbReference>
<feature type="transmembrane region" description="Helical" evidence="6">
    <location>
        <begin position="179"/>
        <end position="196"/>
    </location>
</feature>
<reference evidence="7 8" key="1">
    <citation type="submission" date="2017-09" db="EMBL/GenBank/DDBJ databases">
        <title>Sphingomonas panjinensis sp.nov., isolated from oil-contaminated soil.</title>
        <authorList>
            <person name="Wang L."/>
            <person name="Chen L."/>
        </authorList>
    </citation>
    <scope>NUCLEOTIDE SEQUENCE [LARGE SCALE GENOMIC DNA]</scope>
    <source>
        <strain evidence="7 8">FW-11</strain>
    </source>
</reference>
<keyword evidence="5 6" id="KW-0472">Membrane</keyword>
<evidence type="ECO:0000256" key="1">
    <source>
        <dbReference type="ARBA" id="ARBA00004651"/>
    </source>
</evidence>
<evidence type="ECO:0000313" key="8">
    <source>
        <dbReference type="Proteomes" id="UP000244162"/>
    </source>
</evidence>
<dbReference type="EMBL" id="NWBU01000007">
    <property type="protein sequence ID" value="PTQ11533.1"/>
    <property type="molecule type" value="Genomic_DNA"/>
</dbReference>
<dbReference type="PANTHER" id="PTHR33545">
    <property type="entry name" value="UPF0750 MEMBRANE PROTEIN YITT-RELATED"/>
    <property type="match status" value="1"/>
</dbReference>
<feature type="transmembrane region" description="Helical" evidence="6">
    <location>
        <begin position="113"/>
        <end position="131"/>
    </location>
</feature>
<sequence>MDRTGESRSIRHSPAEDAHALLLSTSFIAVGLFLLHAAGLTTGGLAGIALLASYFVALPAGMLFVLLNIPFYFFAWRGLGMAFAIKTMIVSLLIGGMALMLPRLIMLAGLNDYFAAIFGGTIIGMGILGLARHRASVGGVGVLALYLQERRGIRAGIVQMAADVAIVLASLVVLAPARALLSIVSAVAVNLVLAIYHKPGRYAGY</sequence>
<evidence type="ECO:0000256" key="4">
    <source>
        <dbReference type="ARBA" id="ARBA00022989"/>
    </source>
</evidence>
<evidence type="ECO:0000256" key="5">
    <source>
        <dbReference type="ARBA" id="ARBA00023136"/>
    </source>
</evidence>
<feature type="transmembrane region" description="Helical" evidence="6">
    <location>
        <begin position="20"/>
        <end position="39"/>
    </location>
</feature>
<proteinExistence type="predicted"/>
<comment type="subcellular location">
    <subcellularLocation>
        <location evidence="1">Cell membrane</location>
        <topology evidence="1">Multi-pass membrane protein</topology>
    </subcellularLocation>
</comment>
<feature type="transmembrane region" description="Helical" evidence="6">
    <location>
        <begin position="45"/>
        <end position="67"/>
    </location>
</feature>
<dbReference type="Pfam" id="PF02588">
    <property type="entry name" value="YitT_membrane"/>
    <property type="match status" value="1"/>
</dbReference>
<keyword evidence="3 6" id="KW-0812">Transmembrane</keyword>
<keyword evidence="4 6" id="KW-1133">Transmembrane helix</keyword>
<feature type="transmembrane region" description="Helical" evidence="6">
    <location>
        <begin position="79"/>
        <end position="101"/>
    </location>
</feature>
<dbReference type="OrthoDB" id="3296441at2"/>
<comment type="caution">
    <text evidence="7">The sequence shown here is derived from an EMBL/GenBank/DDBJ whole genome shotgun (WGS) entry which is preliminary data.</text>
</comment>
<evidence type="ECO:0000313" key="7">
    <source>
        <dbReference type="EMBL" id="PTQ11533.1"/>
    </source>
</evidence>
<feature type="transmembrane region" description="Helical" evidence="6">
    <location>
        <begin position="152"/>
        <end position="173"/>
    </location>
</feature>
<gene>
    <name evidence="7" type="ORF">CLG96_08855</name>
</gene>
<dbReference type="GO" id="GO:0005886">
    <property type="term" value="C:plasma membrane"/>
    <property type="evidence" value="ECO:0007669"/>
    <property type="project" value="UniProtKB-SubCell"/>
</dbReference>
<accession>A0A2T5FYB7</accession>
<dbReference type="AlphaFoldDB" id="A0A2T5FYB7"/>